<evidence type="ECO:0000313" key="2">
    <source>
        <dbReference type="EMBL" id="GHP02810.1"/>
    </source>
</evidence>
<keyword evidence="3" id="KW-1185">Reference proteome</keyword>
<dbReference type="Pfam" id="PF13679">
    <property type="entry name" value="Methyltransf_32"/>
    <property type="match status" value="1"/>
</dbReference>
<sequence>MHASCLEVSALVTDAAAAAADDDSTAPSAANARIHVRKKHKPVGGSVKHPNQPKRTIYSPAALQATIALIHSTHAQQALASPSYSRGTGKSNHTKGGNDLHRALMKHDHDAITKCLQAARTCDDVNEAWSIVNALNRSGCTPLQVAISQSYDENMLKDILEAGGIHSIAAVSSMRWMATDYAKDNPRVPQGVVDDLQALQDAMVQATMTVRCACCRNVVKPANSFEMWIRAIKSDGESNRLCDALMCDTETIHLPRCYPCASPTTTPDSDGAIWPMEEALAALPPPAESESDARRRTAACPWLPRVDALRACRRLRSQCYHAFHETTKMRKEMSESLAVIEAWAMHGGGGGAAVEGDRKWRIVDLCSGRGLTASLLGVLRPRDVRLLAVDLLPERFVFTHHAYDNVTYRGETNINDDDFLHQLESWICGDGEDNRNKRSGNKSPRRGAFLGMHLCGELSVRAIDLFVATDAVETLVLCPCCLPPKEAYFNSASATHEQRRVFEAAPESRYRAWADYLSYWLQTSWSRRKDGRGDLDVKVYVEEAITSARNVVLVAHKKSPEPM</sequence>
<accession>A0A830HA54</accession>
<dbReference type="OrthoDB" id="497933at2759"/>
<protein>
    <recommendedName>
        <fullName evidence="1">Methyltransferase domain-containing protein</fullName>
    </recommendedName>
</protein>
<feature type="domain" description="Methyltransferase" evidence="1">
    <location>
        <begin position="356"/>
        <end position="481"/>
    </location>
</feature>
<evidence type="ECO:0000259" key="1">
    <source>
        <dbReference type="Pfam" id="PF13679"/>
    </source>
</evidence>
<gene>
    <name evidence="2" type="ORF">PPROV_000156500</name>
</gene>
<dbReference type="AlphaFoldDB" id="A0A830HA54"/>
<dbReference type="EMBL" id="BNJQ01000004">
    <property type="protein sequence ID" value="GHP02810.1"/>
    <property type="molecule type" value="Genomic_DNA"/>
</dbReference>
<dbReference type="Proteomes" id="UP000660262">
    <property type="component" value="Unassembled WGS sequence"/>
</dbReference>
<proteinExistence type="predicted"/>
<reference evidence="2" key="1">
    <citation type="submission" date="2020-10" db="EMBL/GenBank/DDBJ databases">
        <title>Unveiling of a novel bifunctional photoreceptor, Dualchrome1, isolated from a cosmopolitan green alga.</title>
        <authorList>
            <person name="Suzuki S."/>
            <person name="Kawachi M."/>
        </authorList>
    </citation>
    <scope>NUCLEOTIDE SEQUENCE</scope>
    <source>
        <strain evidence="2">NIES 2893</strain>
    </source>
</reference>
<dbReference type="InterPro" id="IPR025714">
    <property type="entry name" value="Methyltranfer_dom"/>
</dbReference>
<evidence type="ECO:0000313" key="3">
    <source>
        <dbReference type="Proteomes" id="UP000660262"/>
    </source>
</evidence>
<organism evidence="2 3">
    <name type="scientific">Pycnococcus provasolii</name>
    <dbReference type="NCBI Taxonomy" id="41880"/>
    <lineage>
        <taxon>Eukaryota</taxon>
        <taxon>Viridiplantae</taxon>
        <taxon>Chlorophyta</taxon>
        <taxon>Pseudoscourfieldiophyceae</taxon>
        <taxon>Pseudoscourfieldiales</taxon>
        <taxon>Pycnococcaceae</taxon>
        <taxon>Pycnococcus</taxon>
    </lineage>
</organism>
<name>A0A830HA54_9CHLO</name>
<comment type="caution">
    <text evidence="2">The sequence shown here is derived from an EMBL/GenBank/DDBJ whole genome shotgun (WGS) entry which is preliminary data.</text>
</comment>